<evidence type="ECO:0000313" key="3">
    <source>
        <dbReference type="Proteomes" id="UP000373149"/>
    </source>
</evidence>
<accession>A0A5N8WQZ9</accession>
<comment type="caution">
    <text evidence="2">The sequence shown here is derived from an EMBL/GenBank/DDBJ whole genome shotgun (WGS) entry which is preliminary data.</text>
</comment>
<keyword evidence="1" id="KW-0812">Transmembrane</keyword>
<evidence type="ECO:0000313" key="2">
    <source>
        <dbReference type="EMBL" id="MPY49582.1"/>
    </source>
</evidence>
<keyword evidence="1" id="KW-0472">Membrane</keyword>
<dbReference type="AlphaFoldDB" id="A0A5N8WQZ9"/>
<reference evidence="2 3" key="1">
    <citation type="submission" date="2019-09" db="EMBL/GenBank/DDBJ databases">
        <authorList>
            <person name="Duangmal K."/>
            <person name="Teo W.F.A."/>
            <person name="Lipun K."/>
        </authorList>
    </citation>
    <scope>NUCLEOTIDE SEQUENCE [LARGE SCALE GENOMIC DNA]</scope>
    <source>
        <strain evidence="2 3">K1PN6</strain>
    </source>
</reference>
<gene>
    <name evidence="2" type="ORF">FPZ41_13780</name>
</gene>
<sequence length="342" mass="36199">MICPHCNANLLYKERSGRTCSKCTKKFAFDPRTNELELHDLRIRKLAGKLTDSGRLTVTVGQLEVAASRRKARSGSGLAEAIGCAVVGGPVGIGLLIGGVYAGGAGTVLSFFGAFLLFGVVVTVVSAVRRSRHRKHGIGVGASRGYLLREWMAVYGSLPAGVVDEKRVRDIHRPEHPNAVLLCPDPSVIAFLALNGIPERFSVSLVARPYGVPDRVPVVVLHDASPEGCLLARRTREALPGRRVLDAGLPPSAVMNAPGALSLHGVRPSKDQMGRLRAESTLTGPELEWLAKGGISPLVAVPPAKLLATVGGVLERVLVTDPDRREAEAVGFLTWPGESGSG</sequence>
<dbReference type="RefSeq" id="WP_152862440.1">
    <property type="nucleotide sequence ID" value="NZ_VMNX01000040.1"/>
</dbReference>
<keyword evidence="3" id="KW-1185">Reference proteome</keyword>
<proteinExistence type="predicted"/>
<protein>
    <submittedName>
        <fullName evidence="2">Uncharacterized protein</fullName>
    </submittedName>
</protein>
<name>A0A5N8WQZ9_9ACTN</name>
<feature type="transmembrane region" description="Helical" evidence="1">
    <location>
        <begin position="108"/>
        <end position="128"/>
    </location>
</feature>
<evidence type="ECO:0000256" key="1">
    <source>
        <dbReference type="SAM" id="Phobius"/>
    </source>
</evidence>
<dbReference type="EMBL" id="VMNX01000040">
    <property type="protein sequence ID" value="MPY49582.1"/>
    <property type="molecule type" value="Genomic_DNA"/>
</dbReference>
<organism evidence="2 3">
    <name type="scientific">Streptomyces acidicola</name>
    <dbReference type="NCBI Taxonomy" id="2596892"/>
    <lineage>
        <taxon>Bacteria</taxon>
        <taxon>Bacillati</taxon>
        <taxon>Actinomycetota</taxon>
        <taxon>Actinomycetes</taxon>
        <taxon>Kitasatosporales</taxon>
        <taxon>Streptomycetaceae</taxon>
        <taxon>Streptomyces</taxon>
    </lineage>
</organism>
<keyword evidence="1" id="KW-1133">Transmembrane helix</keyword>
<feature type="transmembrane region" description="Helical" evidence="1">
    <location>
        <begin position="78"/>
        <end position="102"/>
    </location>
</feature>
<dbReference type="Proteomes" id="UP000373149">
    <property type="component" value="Unassembled WGS sequence"/>
</dbReference>